<name>A0A560WE47_9MICO</name>
<dbReference type="InterPro" id="IPR038312">
    <property type="entry name" value="DUF5063_sf"/>
</dbReference>
<dbReference type="Proteomes" id="UP000315628">
    <property type="component" value="Unassembled WGS sequence"/>
</dbReference>
<dbReference type="Gene3D" id="1.20.120.1550">
    <property type="entry name" value="Protein of unknown function DUF5063"/>
    <property type="match status" value="1"/>
</dbReference>
<proteinExistence type="predicted"/>
<dbReference type="AlphaFoldDB" id="A0A560WE47"/>
<evidence type="ECO:0000313" key="2">
    <source>
        <dbReference type="Proteomes" id="UP000315628"/>
    </source>
</evidence>
<protein>
    <submittedName>
        <fullName evidence="1">Uncharacterized protein DUF5063</fullName>
    </submittedName>
</protein>
<evidence type="ECO:0000313" key="1">
    <source>
        <dbReference type="EMBL" id="TWD15804.1"/>
    </source>
</evidence>
<accession>A0A560WE47</accession>
<reference evidence="1 2" key="1">
    <citation type="submission" date="2019-06" db="EMBL/GenBank/DDBJ databases">
        <title>Sequencing the genomes of 1000 actinobacteria strains.</title>
        <authorList>
            <person name="Klenk H.-P."/>
        </authorList>
    </citation>
    <scope>NUCLEOTIDE SEQUENCE [LARGE SCALE GENOMIC DNA]</scope>
    <source>
        <strain evidence="1 2">DSM 18935</strain>
    </source>
</reference>
<dbReference type="Pfam" id="PF16702">
    <property type="entry name" value="DUF5063"/>
    <property type="match status" value="1"/>
</dbReference>
<sequence>MPDAERDLADRQHRLLADECATEARAFVETVAGVAADGAAETALPLLLLATGQVQLMGARLGAIADVVPAERFEPDAAETDIEPLREGIARLFDGLDDYVDLVDPVTSGEVATGSLSADLATVTEALTHGLAHHADGRWSEALWWWQYSYLSVWGDRASSAHRVLLGLLAHVRLDADASEVADAESQALDA</sequence>
<dbReference type="InterPro" id="IPR032025">
    <property type="entry name" value="DUF5063"/>
</dbReference>
<dbReference type="RefSeq" id="WP_144856781.1">
    <property type="nucleotide sequence ID" value="NZ_BAAAYT010000001.1"/>
</dbReference>
<keyword evidence="2" id="KW-1185">Reference proteome</keyword>
<organism evidence="1 2">
    <name type="scientific">Marihabitans asiaticum</name>
    <dbReference type="NCBI Taxonomy" id="415218"/>
    <lineage>
        <taxon>Bacteria</taxon>
        <taxon>Bacillati</taxon>
        <taxon>Actinomycetota</taxon>
        <taxon>Actinomycetes</taxon>
        <taxon>Micrococcales</taxon>
        <taxon>Intrasporangiaceae</taxon>
        <taxon>Marihabitans</taxon>
    </lineage>
</organism>
<gene>
    <name evidence="1" type="ORF">FB557_1334</name>
</gene>
<dbReference type="OrthoDB" id="3524665at2"/>
<dbReference type="EMBL" id="VIUW01000002">
    <property type="protein sequence ID" value="TWD15804.1"/>
    <property type="molecule type" value="Genomic_DNA"/>
</dbReference>
<comment type="caution">
    <text evidence="1">The sequence shown here is derived from an EMBL/GenBank/DDBJ whole genome shotgun (WGS) entry which is preliminary data.</text>
</comment>